<dbReference type="PANTHER" id="PTHR10766">
    <property type="entry name" value="TRANSMEMBRANE 9 SUPERFAMILY PROTEIN"/>
    <property type="match status" value="1"/>
</dbReference>
<feature type="transmembrane region" description="Helical" evidence="7">
    <location>
        <begin position="224"/>
        <end position="246"/>
    </location>
</feature>
<keyword evidence="3 7" id="KW-0812">Transmembrane</keyword>
<feature type="transmembrane region" description="Helical" evidence="7">
    <location>
        <begin position="391"/>
        <end position="413"/>
    </location>
</feature>
<evidence type="ECO:0000256" key="4">
    <source>
        <dbReference type="ARBA" id="ARBA00022729"/>
    </source>
</evidence>
<dbReference type="InterPro" id="IPR036259">
    <property type="entry name" value="MFS_trans_sf"/>
</dbReference>
<keyword evidence="6 7" id="KW-0472">Membrane</keyword>
<evidence type="ECO:0000256" key="3">
    <source>
        <dbReference type="ARBA" id="ARBA00022692"/>
    </source>
</evidence>
<dbReference type="SUPFAM" id="SSF103473">
    <property type="entry name" value="MFS general substrate transporter"/>
    <property type="match status" value="1"/>
</dbReference>
<keyword evidence="5 7" id="KW-1133">Transmembrane helix</keyword>
<feature type="signal peptide" evidence="7">
    <location>
        <begin position="1"/>
        <end position="28"/>
    </location>
</feature>
<gene>
    <name evidence="8" type="primary">RvY_04977-1</name>
    <name evidence="8" type="synonym">RvY_04977.1</name>
    <name evidence="8" type="ORF">RvY_04977</name>
</gene>
<protein>
    <recommendedName>
        <fullName evidence="7">Transmembrane 9 superfamily member</fullName>
    </recommendedName>
</protein>
<feature type="transmembrane region" description="Helical" evidence="7">
    <location>
        <begin position="361"/>
        <end position="385"/>
    </location>
</feature>
<sequence>MRESNMDVRSSLLVPLLLILIRCFKALADEHTHTYERGEEVVLWMNTVGPYANRQETYNYFSLPFCQGKKEGISHYHESMAEDLQGIELEFSGLDIVFSKTQTKLEYCKIENLDKDKLDSLKYAIKNNYWFQAYLDDLPIWAPIGEFDEASNSYYLWTHRKLDIAYNENRIVDVNMTNENKVKLEPGVSIPFTYEVNWKKSSAKFVDRFDKYLDPSFFQHRIHWFSIFNSFMMVIFLVGLVSMILVRTLRKDYARYSKEEDMDDLERDLGDEYGWKQVHGDVFRPPSRPTLFASLVGCGYQLALVTLCTIALAFFGDLYTERSSLLGAAIFVYAATSPVNGYCGGSLYARFGGKRWIRQMLIGSFFFPTLVCGVAFLMNFIAIYYQVARAIPFLTMLAVAAICFFIILPLNLVGTILGRNLAGHSDNPTRVNAVPRPIPEKKWYMEPYVIALLGGILPFGSIFIEMYFIFTSFWAYKIYYVYGFTLLVYVILAIVTVCVTIVCAYFLLNAEDYRWQWTSFLSGASTALYVFLYSYYYFVFKTKMYGLFQTMFYFGYMGVLSVGLGIVCGTFGYIGTNAFVKKIYSTVKID</sequence>
<dbReference type="EMBL" id="BDGG01000002">
    <property type="protein sequence ID" value="GAU92967.1"/>
    <property type="molecule type" value="Genomic_DNA"/>
</dbReference>
<dbReference type="OrthoDB" id="1666796at2759"/>
<evidence type="ECO:0000256" key="5">
    <source>
        <dbReference type="ARBA" id="ARBA00022989"/>
    </source>
</evidence>
<name>A0A1D1V050_RAMVA</name>
<dbReference type="GO" id="GO:0072657">
    <property type="term" value="P:protein localization to membrane"/>
    <property type="evidence" value="ECO:0007669"/>
    <property type="project" value="TreeGrafter"/>
</dbReference>
<feature type="transmembrane region" description="Helical" evidence="7">
    <location>
        <begin position="520"/>
        <end position="539"/>
    </location>
</feature>
<reference evidence="8 9" key="1">
    <citation type="journal article" date="2016" name="Nat. Commun.">
        <title>Extremotolerant tardigrade genome and improved radiotolerance of human cultured cells by tardigrade-unique protein.</title>
        <authorList>
            <person name="Hashimoto T."/>
            <person name="Horikawa D.D."/>
            <person name="Saito Y."/>
            <person name="Kuwahara H."/>
            <person name="Kozuka-Hata H."/>
            <person name="Shin-I T."/>
            <person name="Minakuchi Y."/>
            <person name="Ohishi K."/>
            <person name="Motoyama A."/>
            <person name="Aizu T."/>
            <person name="Enomoto A."/>
            <person name="Kondo K."/>
            <person name="Tanaka S."/>
            <person name="Hara Y."/>
            <person name="Koshikawa S."/>
            <person name="Sagara H."/>
            <person name="Miura T."/>
            <person name="Yokobori S."/>
            <person name="Miyagawa K."/>
            <person name="Suzuki Y."/>
            <person name="Kubo T."/>
            <person name="Oyama M."/>
            <person name="Kohara Y."/>
            <person name="Fujiyama A."/>
            <person name="Arakawa K."/>
            <person name="Katayama T."/>
            <person name="Toyoda A."/>
            <person name="Kunieda T."/>
        </authorList>
    </citation>
    <scope>NUCLEOTIDE SEQUENCE [LARGE SCALE GENOMIC DNA]</scope>
    <source>
        <strain evidence="8 9">YOKOZUNA-1</strain>
    </source>
</reference>
<proteinExistence type="inferred from homology"/>
<keyword evidence="4 7" id="KW-0732">Signal</keyword>
<evidence type="ECO:0000313" key="8">
    <source>
        <dbReference type="EMBL" id="GAU92967.1"/>
    </source>
</evidence>
<feature type="transmembrane region" description="Helical" evidence="7">
    <location>
        <begin position="291"/>
        <end position="315"/>
    </location>
</feature>
<feature type="transmembrane region" description="Helical" evidence="7">
    <location>
        <begin position="327"/>
        <end position="349"/>
    </location>
</feature>
<evidence type="ECO:0000256" key="2">
    <source>
        <dbReference type="ARBA" id="ARBA00005227"/>
    </source>
</evidence>
<feature type="transmembrane region" description="Helical" evidence="7">
    <location>
        <begin position="448"/>
        <end position="470"/>
    </location>
</feature>
<evidence type="ECO:0000256" key="6">
    <source>
        <dbReference type="ARBA" id="ARBA00023136"/>
    </source>
</evidence>
<dbReference type="PANTHER" id="PTHR10766:SF41">
    <property type="entry name" value="TRANSMEMBRANE 9 SUPERFAMILY MEMBER 3"/>
    <property type="match status" value="1"/>
</dbReference>
<feature type="transmembrane region" description="Helical" evidence="7">
    <location>
        <begin position="551"/>
        <end position="574"/>
    </location>
</feature>
<evidence type="ECO:0000256" key="7">
    <source>
        <dbReference type="RuleBase" id="RU363079"/>
    </source>
</evidence>
<dbReference type="STRING" id="947166.A0A1D1V050"/>
<organism evidence="8 9">
    <name type="scientific">Ramazzottius varieornatus</name>
    <name type="common">Water bear</name>
    <name type="synonym">Tardigrade</name>
    <dbReference type="NCBI Taxonomy" id="947166"/>
    <lineage>
        <taxon>Eukaryota</taxon>
        <taxon>Metazoa</taxon>
        <taxon>Ecdysozoa</taxon>
        <taxon>Tardigrada</taxon>
        <taxon>Eutardigrada</taxon>
        <taxon>Parachela</taxon>
        <taxon>Hypsibioidea</taxon>
        <taxon>Ramazzottiidae</taxon>
        <taxon>Ramazzottius</taxon>
    </lineage>
</organism>
<feature type="chain" id="PRO_5008811101" description="Transmembrane 9 superfamily member" evidence="7">
    <location>
        <begin position="29"/>
        <end position="590"/>
    </location>
</feature>
<feature type="transmembrane region" description="Helical" evidence="7">
    <location>
        <begin position="482"/>
        <end position="508"/>
    </location>
</feature>
<dbReference type="Pfam" id="PF02990">
    <property type="entry name" value="EMP70"/>
    <property type="match status" value="1"/>
</dbReference>
<dbReference type="Proteomes" id="UP000186922">
    <property type="component" value="Unassembled WGS sequence"/>
</dbReference>
<dbReference type="GO" id="GO:0016020">
    <property type="term" value="C:membrane"/>
    <property type="evidence" value="ECO:0007669"/>
    <property type="project" value="UniProtKB-SubCell"/>
</dbReference>
<evidence type="ECO:0000256" key="1">
    <source>
        <dbReference type="ARBA" id="ARBA00004141"/>
    </source>
</evidence>
<comment type="subcellular location">
    <subcellularLocation>
        <location evidence="1">Membrane</location>
        <topology evidence="1">Multi-pass membrane protein</topology>
    </subcellularLocation>
</comment>
<dbReference type="AlphaFoldDB" id="A0A1D1V050"/>
<accession>A0A1D1V050</accession>
<comment type="caution">
    <text evidence="8">The sequence shown here is derived from an EMBL/GenBank/DDBJ whole genome shotgun (WGS) entry which is preliminary data.</text>
</comment>
<evidence type="ECO:0000313" key="9">
    <source>
        <dbReference type="Proteomes" id="UP000186922"/>
    </source>
</evidence>
<dbReference type="InterPro" id="IPR004240">
    <property type="entry name" value="EMP70"/>
</dbReference>
<keyword evidence="9" id="KW-1185">Reference proteome</keyword>
<comment type="similarity">
    <text evidence="2 7">Belongs to the nonaspanin (TM9SF) (TC 9.A.2) family.</text>
</comment>